<dbReference type="Gene3D" id="3.40.525.10">
    <property type="entry name" value="CRAL-TRIO lipid binding domain"/>
    <property type="match status" value="1"/>
</dbReference>
<accession>A0A6C0DGR4</accession>
<proteinExistence type="predicted"/>
<feature type="domain" description="CRAL-TRIO" evidence="1">
    <location>
        <begin position="40"/>
        <end position="139"/>
    </location>
</feature>
<evidence type="ECO:0000313" key="2">
    <source>
        <dbReference type="EMBL" id="QHT16126.1"/>
    </source>
</evidence>
<organism evidence="2">
    <name type="scientific">viral metagenome</name>
    <dbReference type="NCBI Taxonomy" id="1070528"/>
    <lineage>
        <taxon>unclassified sequences</taxon>
        <taxon>metagenomes</taxon>
        <taxon>organismal metagenomes</taxon>
    </lineage>
</organism>
<dbReference type="SUPFAM" id="SSF52087">
    <property type="entry name" value="CRAL/TRIO domain"/>
    <property type="match status" value="1"/>
</dbReference>
<protein>
    <recommendedName>
        <fullName evidence="1">CRAL-TRIO domain-containing protein</fullName>
    </recommendedName>
</protein>
<sequence>MEYKTRAISNAEMTLEELFQKFCHMENNNEIMINHDYLKKIKQYTSETTILNYMIFIIDSVLNKHTSFIVNVYIDNLTLLDIDKNKYFIQNMCQILKEKFPDKLEICYVHNTPFLFAQLYSLLKVWVDKKTLAKIKFRD</sequence>
<dbReference type="PROSITE" id="PS50191">
    <property type="entry name" value="CRAL_TRIO"/>
    <property type="match status" value="1"/>
</dbReference>
<reference evidence="2" key="1">
    <citation type="journal article" date="2020" name="Nature">
        <title>Giant virus diversity and host interactions through global metagenomics.</title>
        <authorList>
            <person name="Schulz F."/>
            <person name="Roux S."/>
            <person name="Paez-Espino D."/>
            <person name="Jungbluth S."/>
            <person name="Walsh D.A."/>
            <person name="Denef V.J."/>
            <person name="McMahon K.D."/>
            <person name="Konstantinidis K.T."/>
            <person name="Eloe-Fadrosh E.A."/>
            <person name="Kyrpides N.C."/>
            <person name="Woyke T."/>
        </authorList>
    </citation>
    <scope>NUCLEOTIDE SEQUENCE</scope>
    <source>
        <strain evidence="2">GVMAG-M-3300023174-182</strain>
    </source>
</reference>
<name>A0A6C0DGR4_9ZZZZ</name>
<evidence type="ECO:0000259" key="1">
    <source>
        <dbReference type="PROSITE" id="PS50191"/>
    </source>
</evidence>
<dbReference type="Pfam" id="PF00650">
    <property type="entry name" value="CRAL_TRIO"/>
    <property type="match status" value="1"/>
</dbReference>
<dbReference type="InterPro" id="IPR001251">
    <property type="entry name" value="CRAL-TRIO_dom"/>
</dbReference>
<dbReference type="InterPro" id="IPR036865">
    <property type="entry name" value="CRAL-TRIO_dom_sf"/>
</dbReference>
<dbReference type="AlphaFoldDB" id="A0A6C0DGR4"/>
<dbReference type="EMBL" id="MN739616">
    <property type="protein sequence ID" value="QHT16126.1"/>
    <property type="molecule type" value="Genomic_DNA"/>
</dbReference>